<evidence type="ECO:0000256" key="16">
    <source>
        <dbReference type="ARBA" id="ARBA00093667"/>
    </source>
</evidence>
<keyword evidence="6" id="KW-0539">Nucleus</keyword>
<evidence type="ECO:0000256" key="3">
    <source>
        <dbReference type="ARBA" id="ARBA00022603"/>
    </source>
</evidence>
<evidence type="ECO:0000256" key="8">
    <source>
        <dbReference type="ARBA" id="ARBA00050903"/>
    </source>
</evidence>
<evidence type="ECO:0000256" key="13">
    <source>
        <dbReference type="ARBA" id="ARBA00080992"/>
    </source>
</evidence>
<evidence type="ECO:0000256" key="7">
    <source>
        <dbReference type="ARBA" id="ARBA00048619"/>
    </source>
</evidence>
<dbReference type="GO" id="GO:0032259">
    <property type="term" value="P:methylation"/>
    <property type="evidence" value="ECO:0007669"/>
    <property type="project" value="UniProtKB-KW"/>
</dbReference>
<dbReference type="NCBIfam" id="TIGR00537">
    <property type="entry name" value="hemK_rel_arch"/>
    <property type="match status" value="1"/>
</dbReference>
<evidence type="ECO:0000256" key="12">
    <source>
        <dbReference type="ARBA" id="ARBA00076540"/>
    </source>
</evidence>
<evidence type="ECO:0000256" key="5">
    <source>
        <dbReference type="ARBA" id="ARBA00022691"/>
    </source>
</evidence>
<dbReference type="Pfam" id="PF05175">
    <property type="entry name" value="MTS"/>
    <property type="match status" value="1"/>
</dbReference>
<dbReference type="InterPro" id="IPR002052">
    <property type="entry name" value="DNA_methylase_N6_adenine_CS"/>
</dbReference>
<evidence type="ECO:0000256" key="15">
    <source>
        <dbReference type="ARBA" id="ARBA00093624"/>
    </source>
</evidence>
<evidence type="ECO:0000256" key="11">
    <source>
        <dbReference type="ARBA" id="ARBA00075330"/>
    </source>
</evidence>
<comment type="similarity">
    <text evidence="2">Belongs to the eukaryotic/archaeal PrmC-related family.</text>
</comment>
<evidence type="ECO:0000313" key="19">
    <source>
        <dbReference type="EMBL" id="CAG9096260.1"/>
    </source>
</evidence>
<evidence type="ECO:0000256" key="1">
    <source>
        <dbReference type="ARBA" id="ARBA00004123"/>
    </source>
</evidence>
<evidence type="ECO:0000256" key="4">
    <source>
        <dbReference type="ARBA" id="ARBA00022679"/>
    </source>
</evidence>
<evidence type="ECO:0000256" key="2">
    <source>
        <dbReference type="ARBA" id="ARBA00006149"/>
    </source>
</evidence>
<keyword evidence="4" id="KW-0808">Transferase</keyword>
<dbReference type="GO" id="GO:0003676">
    <property type="term" value="F:nucleic acid binding"/>
    <property type="evidence" value="ECO:0007669"/>
    <property type="project" value="InterPro"/>
</dbReference>
<organism evidence="20 22">
    <name type="scientific">Bursaphelenchus xylophilus</name>
    <name type="common">Pinewood nematode worm</name>
    <name type="synonym">Aphelenchoides xylophilus</name>
    <dbReference type="NCBI Taxonomy" id="6326"/>
    <lineage>
        <taxon>Eukaryota</taxon>
        <taxon>Metazoa</taxon>
        <taxon>Ecdysozoa</taxon>
        <taxon>Nematoda</taxon>
        <taxon>Chromadorea</taxon>
        <taxon>Rhabditida</taxon>
        <taxon>Tylenchina</taxon>
        <taxon>Tylenchomorpha</taxon>
        <taxon>Aphelenchoidea</taxon>
        <taxon>Aphelenchoididae</taxon>
        <taxon>Bursaphelenchus</taxon>
    </lineage>
</organism>
<sequence>MALPTPHYDLHLPDDVYPPSEDTFLFLDALEQDREFITNTVRPSLVVEIGCGSGLVSAFFLQLPGLDPTPQAICIDINPNALRATKDTLIKNKVNGELIRTNLLNGLNLDGKVDVLLFNPPYVPTEEAAFDNLSRTYAGGHDGRDELDKLLPQIPNLLSKPYGTFYLIALHQNNIPFLCDSLTQYGIHGSILKERRCGIEHLYVIKYIRT</sequence>
<evidence type="ECO:0000256" key="10">
    <source>
        <dbReference type="ARBA" id="ARBA00062344"/>
    </source>
</evidence>
<dbReference type="PROSITE" id="PS00092">
    <property type="entry name" value="N6_MTASE"/>
    <property type="match status" value="1"/>
</dbReference>
<evidence type="ECO:0000256" key="9">
    <source>
        <dbReference type="ARBA" id="ARBA00053180"/>
    </source>
</evidence>
<evidence type="ECO:0000256" key="6">
    <source>
        <dbReference type="ARBA" id="ARBA00023242"/>
    </source>
</evidence>
<dbReference type="SUPFAM" id="SSF53335">
    <property type="entry name" value="S-adenosyl-L-methionine-dependent methyltransferases"/>
    <property type="match status" value="1"/>
</dbReference>
<gene>
    <name evidence="18" type="ORF">BXYJ_LOCUS3819</name>
</gene>
<dbReference type="EMBL" id="CAJFDI010000002">
    <property type="protein sequence ID" value="CAD5215017.1"/>
    <property type="molecule type" value="Genomic_DNA"/>
</dbReference>
<dbReference type="PANTHER" id="PTHR45875:SF1">
    <property type="entry name" value="METHYLTRANSFERASE N6AMT1"/>
    <property type="match status" value="1"/>
</dbReference>
<dbReference type="InterPro" id="IPR007848">
    <property type="entry name" value="Small_mtfrase_dom"/>
</dbReference>
<dbReference type="AlphaFoldDB" id="A0A1I7RPL9"/>
<keyword evidence="21" id="KW-1185">Reference proteome</keyword>
<dbReference type="GO" id="GO:0036009">
    <property type="term" value="F:protein-glutamine N-methyltransferase activity"/>
    <property type="evidence" value="ECO:0007669"/>
    <property type="project" value="UniProtKB-ARBA"/>
</dbReference>
<evidence type="ECO:0000313" key="21">
    <source>
        <dbReference type="Proteomes" id="UP000659654"/>
    </source>
</evidence>
<dbReference type="PANTHER" id="PTHR45875">
    <property type="entry name" value="METHYLTRANSFERASE N6AMT1"/>
    <property type="match status" value="1"/>
</dbReference>
<dbReference type="GO" id="GO:0035657">
    <property type="term" value="C:eRF1 methyltransferase complex"/>
    <property type="evidence" value="ECO:0007669"/>
    <property type="project" value="TreeGrafter"/>
</dbReference>
<dbReference type="GO" id="GO:0005634">
    <property type="term" value="C:nucleus"/>
    <property type="evidence" value="ECO:0007669"/>
    <property type="project" value="UniProtKB-SubCell"/>
</dbReference>
<evidence type="ECO:0000256" key="14">
    <source>
        <dbReference type="ARBA" id="ARBA00083337"/>
    </source>
</evidence>
<dbReference type="OrthoDB" id="406152at2759"/>
<dbReference type="eggNOG" id="KOG3191">
    <property type="taxonomic scope" value="Eukaryota"/>
</dbReference>
<name>A0A1I7RPL9_BURXY</name>
<dbReference type="Gene3D" id="3.40.50.150">
    <property type="entry name" value="Vaccinia Virus protein VP39"/>
    <property type="match status" value="1"/>
</dbReference>
<accession>A0A1I7RPL9</accession>
<evidence type="ECO:0000313" key="22">
    <source>
        <dbReference type="WBParaSite" id="BXY_0266000.1"/>
    </source>
</evidence>
<evidence type="ECO:0000313" key="20">
    <source>
        <dbReference type="Proteomes" id="UP000095284"/>
    </source>
</evidence>
<dbReference type="InterPro" id="IPR004557">
    <property type="entry name" value="PrmC-related"/>
</dbReference>
<dbReference type="FunFam" id="3.40.50.150:FF:000077">
    <property type="entry name" value="HemK methyltransferase family member 2"/>
    <property type="match status" value="1"/>
</dbReference>
<dbReference type="EMBL" id="CAJFCV020000002">
    <property type="protein sequence ID" value="CAG9096260.1"/>
    <property type="molecule type" value="Genomic_DNA"/>
</dbReference>
<dbReference type="Proteomes" id="UP000582659">
    <property type="component" value="Unassembled WGS sequence"/>
</dbReference>
<dbReference type="Proteomes" id="UP000659654">
    <property type="component" value="Unassembled WGS sequence"/>
</dbReference>
<keyword evidence="5" id="KW-0949">S-adenosyl-L-methionine</keyword>
<dbReference type="InterPro" id="IPR052190">
    <property type="entry name" value="Euk-Arch_PrmC-MTase"/>
</dbReference>
<comment type="subunit">
    <text evidence="10">Heterodimer; heterodimerization with TRMT112 is required for S-adenosyl-L-methionine-binding.</text>
</comment>
<comment type="subcellular location">
    <subcellularLocation>
        <location evidence="1">Nucleus</location>
    </subcellularLocation>
</comment>
<reference evidence="22" key="1">
    <citation type="submission" date="2016-11" db="UniProtKB">
        <authorList>
            <consortium name="WormBaseParasite"/>
        </authorList>
    </citation>
    <scope>IDENTIFICATION</scope>
</reference>
<dbReference type="InterPro" id="IPR029063">
    <property type="entry name" value="SAM-dependent_MTases_sf"/>
</dbReference>
<dbReference type="CDD" id="cd02440">
    <property type="entry name" value="AdoMet_MTases"/>
    <property type="match status" value="1"/>
</dbReference>
<dbReference type="SMR" id="A0A1I7RPL9"/>
<dbReference type="WBParaSite" id="BXY_0266000.1">
    <property type="protein sequence ID" value="BXY_0266000.1"/>
    <property type="gene ID" value="BXY_0266000"/>
</dbReference>
<evidence type="ECO:0000313" key="18">
    <source>
        <dbReference type="EMBL" id="CAD5215017.1"/>
    </source>
</evidence>
<dbReference type="Proteomes" id="UP000095284">
    <property type="component" value="Unplaced"/>
</dbReference>
<comment type="function">
    <text evidence="9">Methyltransferase that can methylate proteins and, to a lower extent, arsenic. Catalytic subunit of a heterodimer with TRMT112, which monomethylates 'Lys-12' of histone H4 (H4K12me1), a modification present at the promoters of numerous genes encoding cell cycle regulators. Catalytic subunit of a heterodimer with TRMT112, which catalyzes N5-methylation of Glu residue of proteins with a Gly-Gln-Xaa-Xaa-Xaa-Arg motif. Methylates ETF1 on 'Gln-185'; ETF1 needs to be complexed to ERF3 in its GTP-bound form to be efficiently methylated. May also play a role in the modulation of arsenic-induced toxicity by mediating the conversion of monomethylarsonous acid (3+) into the less toxic dimethylarsonic acid. It however only plays a limited role in arsenic metabolism compared with AS3MT.</text>
</comment>
<reference evidence="19" key="2">
    <citation type="submission" date="2020-08" db="EMBL/GenBank/DDBJ databases">
        <authorList>
            <person name="Kikuchi T."/>
        </authorList>
    </citation>
    <scope>NUCLEOTIDE SEQUENCE</scope>
    <source>
        <strain evidence="18">Ka4C1</strain>
    </source>
</reference>
<comment type="catalytic activity">
    <reaction evidence="7">
        <text>L-lysyl-[histone] + S-adenosyl-L-methionine = N(6)-methyl-L-lysyl-[histone] + S-adenosyl-L-homocysteine + H(+)</text>
        <dbReference type="Rhea" id="RHEA:10024"/>
        <dbReference type="Rhea" id="RHEA-COMP:9845"/>
        <dbReference type="Rhea" id="RHEA-COMP:9846"/>
        <dbReference type="ChEBI" id="CHEBI:15378"/>
        <dbReference type="ChEBI" id="CHEBI:29969"/>
        <dbReference type="ChEBI" id="CHEBI:57856"/>
        <dbReference type="ChEBI" id="CHEBI:59789"/>
        <dbReference type="ChEBI" id="CHEBI:61929"/>
    </reaction>
    <physiologicalReaction direction="left-to-right" evidence="7">
        <dbReference type="Rhea" id="RHEA:10025"/>
    </physiologicalReaction>
</comment>
<protein>
    <recommendedName>
        <fullName evidence="15">Methyltransferase HEMK2</fullName>
    </recommendedName>
    <alternativeName>
        <fullName evidence="14">HemK methyltransferase family member 2</fullName>
    </alternativeName>
    <alternativeName>
        <fullName evidence="12">Lysine N-methyltransferase 9</fullName>
    </alternativeName>
    <alternativeName>
        <fullName evidence="11">Methylarsonite methyltransferase N6AMT1</fullName>
    </alternativeName>
    <alternativeName>
        <fullName evidence="16">Methyltransferase N6AMT1</fullName>
    </alternativeName>
    <alternativeName>
        <fullName evidence="13">Protein N(5)-glutamine methyltransferase</fullName>
    </alternativeName>
</protein>
<comment type="catalytic activity">
    <reaction evidence="8">
        <text>methylarsonous acid + S-adenosyl-L-methionine = dimethylarsinate + S-adenosyl-L-homocysteine + 2 H(+)</text>
        <dbReference type="Rhea" id="RHEA:11684"/>
        <dbReference type="ChEBI" id="CHEBI:15378"/>
        <dbReference type="ChEBI" id="CHEBI:16223"/>
        <dbReference type="ChEBI" id="CHEBI:17826"/>
        <dbReference type="ChEBI" id="CHEBI:57856"/>
        <dbReference type="ChEBI" id="CHEBI:59789"/>
    </reaction>
</comment>
<feature type="domain" description="Methyltransferase small" evidence="17">
    <location>
        <begin position="44"/>
        <end position="127"/>
    </location>
</feature>
<proteinExistence type="inferred from homology"/>
<evidence type="ECO:0000259" key="17">
    <source>
        <dbReference type="Pfam" id="PF05175"/>
    </source>
</evidence>
<keyword evidence="3" id="KW-0489">Methyltransferase</keyword>